<proteinExistence type="predicted"/>
<sequence length="66" mass="7375">MIGARIRTRRSARHFQDRGYSQEVSMAGHPPIKIPELIHISSGNKGVLCPSFPCLTIECQPLMQRG</sequence>
<feature type="region of interest" description="Disordered" evidence="1">
    <location>
        <begin position="1"/>
        <end position="26"/>
    </location>
</feature>
<evidence type="ECO:0000313" key="2">
    <source>
        <dbReference type="EMBL" id="CVK31221.1"/>
    </source>
</evidence>
<reference evidence="2 3" key="1">
    <citation type="submission" date="2016-01" db="EMBL/GenBank/DDBJ databases">
        <authorList>
            <person name="Manzoor S."/>
        </authorList>
    </citation>
    <scope>NUCLEOTIDE SEQUENCE [LARGE SCALE GENOMIC DNA]</scope>
    <source>
        <strain evidence="2">Methanoculleus sp MAB1</strain>
    </source>
</reference>
<evidence type="ECO:0000256" key="1">
    <source>
        <dbReference type="SAM" id="MobiDB-lite"/>
    </source>
</evidence>
<name>A0A0X3BH28_9EURY</name>
<feature type="compositionally biased region" description="Basic residues" evidence="1">
    <location>
        <begin position="1"/>
        <end position="13"/>
    </location>
</feature>
<accession>A0A0X3BH28</accession>
<evidence type="ECO:0000313" key="3">
    <source>
        <dbReference type="Proteomes" id="UP000069850"/>
    </source>
</evidence>
<protein>
    <submittedName>
        <fullName evidence="2">Uncharacterized protein</fullName>
    </submittedName>
</protein>
<dbReference type="AlphaFoldDB" id="A0A0X3BH28"/>
<dbReference type="Proteomes" id="UP000069850">
    <property type="component" value="Chromosome 1"/>
</dbReference>
<gene>
    <name evidence="2" type="ORF">MMAB1_0004</name>
</gene>
<dbReference type="KEGG" id="mema:MMAB1_0004"/>
<dbReference type="EMBL" id="LT158599">
    <property type="protein sequence ID" value="CVK31221.1"/>
    <property type="molecule type" value="Genomic_DNA"/>
</dbReference>
<organism evidence="2 3">
    <name type="scientific">Methanoculleus bourgensis</name>
    <dbReference type="NCBI Taxonomy" id="83986"/>
    <lineage>
        <taxon>Archaea</taxon>
        <taxon>Methanobacteriati</taxon>
        <taxon>Methanobacteriota</taxon>
        <taxon>Stenosarchaea group</taxon>
        <taxon>Methanomicrobia</taxon>
        <taxon>Methanomicrobiales</taxon>
        <taxon>Methanomicrobiaceae</taxon>
        <taxon>Methanoculleus</taxon>
    </lineage>
</organism>